<evidence type="ECO:0000313" key="2">
    <source>
        <dbReference type="EMBL" id="SBS86320.1"/>
    </source>
</evidence>
<evidence type="ECO:0000256" key="1">
    <source>
        <dbReference type="SAM" id="MobiDB-lite"/>
    </source>
</evidence>
<name>A0A1A8WUW2_PLAOA</name>
<feature type="compositionally biased region" description="Acidic residues" evidence="1">
    <location>
        <begin position="183"/>
        <end position="195"/>
    </location>
</feature>
<dbReference type="Proteomes" id="UP000078560">
    <property type="component" value="Unassembled WGS sequence"/>
</dbReference>
<reference evidence="4 5" key="1">
    <citation type="submission" date="2016-05" db="EMBL/GenBank/DDBJ databases">
        <authorList>
            <person name="Naeem Raeece"/>
        </authorList>
    </citation>
    <scope>NUCLEOTIDE SEQUENCE [LARGE SCALE GENOMIC DNA]</scope>
</reference>
<feature type="region of interest" description="Disordered" evidence="1">
    <location>
        <begin position="175"/>
        <end position="195"/>
    </location>
</feature>
<feature type="compositionally biased region" description="Basic and acidic residues" evidence="1">
    <location>
        <begin position="124"/>
        <end position="138"/>
    </location>
</feature>
<dbReference type="AlphaFoldDB" id="A0A1A8WUW2"/>
<sequence length="195" mass="23651">MEKSKPNEKPPNDFNLGKVVNKFNMNNYNEDFVITNNILKYHMKSVEIYNYEKNKIYDKDELDLYKEKLINKDNVHYYPYELYFNTYRNIYKEEKVLLNLPNNLSKAKEKEHEERDDREELDEKEEKEVDREDNASTVHSERLCLNPSYMHPFHFVLSLIPVPFEEEHGLEDDYNFDYNKSEDELDNDDNDENVI</sequence>
<dbReference type="EMBL" id="FLQU01000484">
    <property type="protein sequence ID" value="SBS86320.1"/>
    <property type="molecule type" value="Genomic_DNA"/>
</dbReference>
<dbReference type="Proteomes" id="UP000078546">
    <property type="component" value="Unassembled WGS sequence"/>
</dbReference>
<accession>A0A1A8WUW2</accession>
<reference evidence="3" key="2">
    <citation type="submission" date="2016-05" db="EMBL/GenBank/DDBJ databases">
        <authorList>
            <person name="Lavstsen T."/>
            <person name="Jespersen J.S."/>
        </authorList>
    </citation>
    <scope>NUCLEOTIDE SEQUENCE [LARGE SCALE GENOMIC DNA]</scope>
</reference>
<proteinExistence type="predicted"/>
<evidence type="ECO:0000313" key="4">
    <source>
        <dbReference type="Proteomes" id="UP000078546"/>
    </source>
</evidence>
<feature type="region of interest" description="Disordered" evidence="1">
    <location>
        <begin position="106"/>
        <end position="138"/>
    </location>
</feature>
<gene>
    <name evidence="3" type="ORF">POVCU1_033610</name>
    <name evidence="2" type="ORF">POVCU2_0036540</name>
</gene>
<evidence type="ECO:0000313" key="3">
    <source>
        <dbReference type="EMBL" id="SBS96716.1"/>
    </source>
</evidence>
<feature type="compositionally biased region" description="Basic and acidic residues" evidence="1">
    <location>
        <begin position="106"/>
        <end position="115"/>
    </location>
</feature>
<organism evidence="3 4">
    <name type="scientific">Plasmodium ovale curtisi</name>
    <dbReference type="NCBI Taxonomy" id="864141"/>
    <lineage>
        <taxon>Eukaryota</taxon>
        <taxon>Sar</taxon>
        <taxon>Alveolata</taxon>
        <taxon>Apicomplexa</taxon>
        <taxon>Aconoidasida</taxon>
        <taxon>Haemosporida</taxon>
        <taxon>Plasmodiidae</taxon>
        <taxon>Plasmodium</taxon>
        <taxon>Plasmodium (Plasmodium)</taxon>
    </lineage>
</organism>
<dbReference type="EMBL" id="FLQV01000617">
    <property type="protein sequence ID" value="SBS96716.1"/>
    <property type="molecule type" value="Genomic_DNA"/>
</dbReference>
<evidence type="ECO:0000313" key="5">
    <source>
        <dbReference type="Proteomes" id="UP000078560"/>
    </source>
</evidence>
<protein>
    <submittedName>
        <fullName evidence="3">Uncharacterized protein</fullName>
    </submittedName>
</protein>